<dbReference type="EMBL" id="RCZD01000009">
    <property type="protein sequence ID" value="TPG59231.1"/>
    <property type="molecule type" value="Genomic_DNA"/>
</dbReference>
<dbReference type="InterPro" id="IPR058625">
    <property type="entry name" value="MdtA-like_BSH"/>
</dbReference>
<dbReference type="SUPFAM" id="SSF111369">
    <property type="entry name" value="HlyD-like secretion proteins"/>
    <property type="match status" value="3"/>
</dbReference>
<comment type="similarity">
    <text evidence="1">Belongs to the membrane fusion protein (MFP) (TC 8.A.1) family.</text>
</comment>
<keyword evidence="2" id="KW-0812">Transmembrane</keyword>
<dbReference type="InterPro" id="IPR050739">
    <property type="entry name" value="MFP"/>
</dbReference>
<dbReference type="InterPro" id="IPR058624">
    <property type="entry name" value="MdtA-like_HH"/>
</dbReference>
<dbReference type="RefSeq" id="WP_140473901.1">
    <property type="nucleotide sequence ID" value="NZ_RCZD01000009.1"/>
</dbReference>
<reference evidence="6 7" key="1">
    <citation type="journal article" date="2019" name="Environ. Microbiol.">
        <title>Species interactions and distinct microbial communities in high Arctic permafrost affected cryosols are associated with the CH4 and CO2 gas fluxes.</title>
        <authorList>
            <person name="Altshuler I."/>
            <person name="Hamel J."/>
            <person name="Turney S."/>
            <person name="Magnuson E."/>
            <person name="Levesque R."/>
            <person name="Greer C."/>
            <person name="Whyte L.G."/>
        </authorList>
    </citation>
    <scope>NUCLEOTIDE SEQUENCE [LARGE SCALE GENOMIC DNA]</scope>
    <source>
        <strain evidence="6 7">E4</strain>
    </source>
</reference>
<dbReference type="Proteomes" id="UP000317663">
    <property type="component" value="Unassembled WGS sequence"/>
</dbReference>
<proteinExistence type="inferred from homology"/>
<evidence type="ECO:0000313" key="6">
    <source>
        <dbReference type="EMBL" id="TPG59231.1"/>
    </source>
</evidence>
<evidence type="ECO:0000256" key="2">
    <source>
        <dbReference type="SAM" id="Phobius"/>
    </source>
</evidence>
<evidence type="ECO:0000259" key="5">
    <source>
        <dbReference type="Pfam" id="PF25954"/>
    </source>
</evidence>
<sequence length="346" mass="36962">MKNIFRYPSIIAVLCLGIIGVFIVLYTWQLFPFSSKVETTDNAYVRGNVTLVSPQVSGYITAVKVQDFMPVKKGDVLFEIDDSTYRQELLQAEATEAQQQVTLDNFGQNRASGAASLQLAEAELQSAQATANKASLDSSRNGPLLASGVVAKTTGDEVRAAQLKAQAEVAKAKASVNIAQQDLALIDAGKASLQAALKSAQAKVAVARINLLHTRIIAPADGQLGEVSGRAGQYVSAGTLLTSVTPQTVWVNANFKERQLAEMVTGMPVTFTVDALNDHKFQGHISRISPATGSEFSVLKADNATGNFTKISQRIAVRIEIDTNQPQSKQLRPGMSAVVNVDTAAR</sequence>
<feature type="domain" description="Multidrug resistance protein MdtA-like barrel-sandwich hybrid" evidence="4">
    <location>
        <begin position="51"/>
        <end position="245"/>
    </location>
</feature>
<dbReference type="GO" id="GO:0055085">
    <property type="term" value="P:transmembrane transport"/>
    <property type="evidence" value="ECO:0007669"/>
    <property type="project" value="InterPro"/>
</dbReference>
<dbReference type="Gene3D" id="1.10.287.470">
    <property type="entry name" value="Helix hairpin bin"/>
    <property type="match status" value="2"/>
</dbReference>
<evidence type="ECO:0000259" key="4">
    <source>
        <dbReference type="Pfam" id="PF25917"/>
    </source>
</evidence>
<dbReference type="Pfam" id="PF25876">
    <property type="entry name" value="HH_MFP_RND"/>
    <property type="match status" value="1"/>
</dbReference>
<name>A0A502GBX6_9GAMM</name>
<keyword evidence="2" id="KW-1133">Transmembrane helix</keyword>
<protein>
    <submittedName>
        <fullName evidence="6">HlyD family secretion protein</fullName>
    </submittedName>
</protein>
<dbReference type="Pfam" id="PF25954">
    <property type="entry name" value="Beta-barrel_RND_2"/>
    <property type="match status" value="1"/>
</dbReference>
<feature type="domain" description="Multidrug resistance protein MdtA-like alpha-helical hairpin" evidence="3">
    <location>
        <begin position="117"/>
        <end position="184"/>
    </location>
</feature>
<gene>
    <name evidence="6" type="ORF">EAH77_16540</name>
</gene>
<dbReference type="OrthoDB" id="9811754at2"/>
<feature type="domain" description="CusB-like beta-barrel" evidence="5">
    <location>
        <begin position="248"/>
        <end position="343"/>
    </location>
</feature>
<comment type="caution">
    <text evidence="6">The sequence shown here is derived from an EMBL/GenBank/DDBJ whole genome shotgun (WGS) entry which is preliminary data.</text>
</comment>
<dbReference type="Gene3D" id="2.40.30.170">
    <property type="match status" value="1"/>
</dbReference>
<evidence type="ECO:0000313" key="7">
    <source>
        <dbReference type="Proteomes" id="UP000317663"/>
    </source>
</evidence>
<accession>A0A502GBX6</accession>
<dbReference type="Gene3D" id="2.40.50.100">
    <property type="match status" value="1"/>
</dbReference>
<keyword evidence="2" id="KW-0472">Membrane</keyword>
<dbReference type="PANTHER" id="PTHR30386:SF24">
    <property type="entry name" value="MULTIDRUG RESISTANCE EFFLUX PUMP"/>
    <property type="match status" value="1"/>
</dbReference>
<organism evidence="6 7">
    <name type="scientific">Ewingella americana</name>
    <dbReference type="NCBI Taxonomy" id="41202"/>
    <lineage>
        <taxon>Bacteria</taxon>
        <taxon>Pseudomonadati</taxon>
        <taxon>Pseudomonadota</taxon>
        <taxon>Gammaproteobacteria</taxon>
        <taxon>Enterobacterales</taxon>
        <taxon>Yersiniaceae</taxon>
        <taxon>Ewingella</taxon>
    </lineage>
</organism>
<dbReference type="AlphaFoldDB" id="A0A502GBX6"/>
<dbReference type="Pfam" id="PF25917">
    <property type="entry name" value="BSH_RND"/>
    <property type="match status" value="1"/>
</dbReference>
<feature type="transmembrane region" description="Helical" evidence="2">
    <location>
        <begin position="7"/>
        <end position="28"/>
    </location>
</feature>
<dbReference type="PANTHER" id="PTHR30386">
    <property type="entry name" value="MEMBRANE FUSION SUBUNIT OF EMRAB-TOLC MULTIDRUG EFFLUX PUMP"/>
    <property type="match status" value="1"/>
</dbReference>
<dbReference type="InterPro" id="IPR058792">
    <property type="entry name" value="Beta-barrel_RND_2"/>
</dbReference>
<evidence type="ECO:0000259" key="3">
    <source>
        <dbReference type="Pfam" id="PF25876"/>
    </source>
</evidence>
<evidence type="ECO:0000256" key="1">
    <source>
        <dbReference type="ARBA" id="ARBA00009477"/>
    </source>
</evidence>
<keyword evidence="7" id="KW-1185">Reference proteome</keyword>